<comment type="similarity">
    <text evidence="1">Belongs to the VEFS (VRN2-EMF2-FIS2-SU(Z)12) family.</text>
</comment>
<dbReference type="GO" id="GO:0008270">
    <property type="term" value="F:zinc ion binding"/>
    <property type="evidence" value="ECO:0007669"/>
    <property type="project" value="UniProtKB-KW"/>
</dbReference>
<evidence type="ECO:0000313" key="9">
    <source>
        <dbReference type="EMBL" id="CAD9964201.1"/>
    </source>
</evidence>
<evidence type="ECO:0000256" key="3">
    <source>
        <dbReference type="ARBA" id="ARBA00022771"/>
    </source>
</evidence>
<evidence type="ECO:0000256" key="7">
    <source>
        <dbReference type="SAM" id="MobiDB-lite"/>
    </source>
</evidence>
<feature type="compositionally biased region" description="Low complexity" evidence="7">
    <location>
        <begin position="327"/>
        <end position="337"/>
    </location>
</feature>
<dbReference type="PANTHER" id="PTHR22597:SF0">
    <property type="entry name" value="POLYCOMB PROTEIN SUZ12"/>
    <property type="match status" value="1"/>
</dbReference>
<evidence type="ECO:0000256" key="2">
    <source>
        <dbReference type="ARBA" id="ARBA00022723"/>
    </source>
</evidence>
<dbReference type="GO" id="GO:0031490">
    <property type="term" value="F:chromatin DNA binding"/>
    <property type="evidence" value="ECO:0007669"/>
    <property type="project" value="TreeGrafter"/>
</dbReference>
<gene>
    <name evidence="9" type="ORF">APAL1065_LOCUS11281</name>
</gene>
<proteinExistence type="inferred from homology"/>
<name>A0A7S2YAP5_9STRA</name>
<evidence type="ECO:0000256" key="4">
    <source>
        <dbReference type="ARBA" id="ARBA00022833"/>
    </source>
</evidence>
<dbReference type="Pfam" id="PF09733">
    <property type="entry name" value="VEFS-Box"/>
    <property type="match status" value="1"/>
</dbReference>
<accession>A0A7S2YAP5</accession>
<evidence type="ECO:0000256" key="6">
    <source>
        <dbReference type="ARBA" id="ARBA00023163"/>
    </source>
</evidence>
<dbReference type="InterPro" id="IPR019135">
    <property type="entry name" value="Polycomb_protein_VEFS-Box"/>
</dbReference>
<feature type="region of interest" description="Disordered" evidence="7">
    <location>
        <begin position="314"/>
        <end position="337"/>
    </location>
</feature>
<evidence type="ECO:0000256" key="5">
    <source>
        <dbReference type="ARBA" id="ARBA00023015"/>
    </source>
</evidence>
<protein>
    <recommendedName>
        <fullName evidence="8">Polycomb protein VEFS-Box domain-containing protein</fullName>
    </recommendedName>
</protein>
<feature type="domain" description="Polycomb protein VEFS-Box" evidence="8">
    <location>
        <begin position="187"/>
        <end position="299"/>
    </location>
</feature>
<dbReference type="PANTHER" id="PTHR22597">
    <property type="entry name" value="POLYCOMB GROUP PROTEIN"/>
    <property type="match status" value="1"/>
</dbReference>
<keyword evidence="5" id="KW-0805">Transcription regulation</keyword>
<sequence>MNGGSENTPTTALPEESLRCFPIHKKNPPFLKRNLLYMSNKEDKELEAAESTNREILYHFHTTIKVKGKAQVVTHFRTDTKCPLCGVEVNDIETLWMHMTTTNNNHTFSVLKDAEGQIHIAANPERNVSQRLKRVEGTPSLAFENELIYARAWNVFCRRSTPKGVVLKSYQPEKTFEECIAENETLVPVRDYFHPLSFNKITVGEWMLLNPICYPSDDAWQVRITNCMMDDFNDVSDSEKVFLKEWNAFIRYATFIPIKQVRVKCMEFITANGAKMIGYEEHWISHLTTLWEEHQLTRQDIQIIMKHYWDTTMKAPPPSLASPAQKSTSSGGTSDST</sequence>
<organism evidence="9">
    <name type="scientific">Entomoneis paludosa</name>
    <dbReference type="NCBI Taxonomy" id="265537"/>
    <lineage>
        <taxon>Eukaryota</taxon>
        <taxon>Sar</taxon>
        <taxon>Stramenopiles</taxon>
        <taxon>Ochrophyta</taxon>
        <taxon>Bacillariophyta</taxon>
        <taxon>Bacillariophyceae</taxon>
        <taxon>Bacillariophycidae</taxon>
        <taxon>Entomoneidaceae</taxon>
        <taxon>Entomoneis</taxon>
    </lineage>
</organism>
<evidence type="ECO:0000256" key="1">
    <source>
        <dbReference type="ARBA" id="ARBA00007416"/>
    </source>
</evidence>
<dbReference type="EMBL" id="HBHT01016924">
    <property type="protein sequence ID" value="CAD9964201.1"/>
    <property type="molecule type" value="Transcribed_RNA"/>
</dbReference>
<keyword evidence="3" id="KW-0863">Zinc-finger</keyword>
<reference evidence="9" key="1">
    <citation type="submission" date="2021-01" db="EMBL/GenBank/DDBJ databases">
        <authorList>
            <person name="Corre E."/>
            <person name="Pelletier E."/>
            <person name="Niang G."/>
            <person name="Scheremetjew M."/>
            <person name="Finn R."/>
            <person name="Kale V."/>
            <person name="Holt S."/>
            <person name="Cochrane G."/>
            <person name="Meng A."/>
            <person name="Brown T."/>
            <person name="Cohen L."/>
        </authorList>
    </citation>
    <scope>NUCLEOTIDE SEQUENCE</scope>
    <source>
        <strain evidence="9">CCMP125</strain>
    </source>
</reference>
<keyword evidence="6" id="KW-0804">Transcription</keyword>
<evidence type="ECO:0000259" key="8">
    <source>
        <dbReference type="Pfam" id="PF09733"/>
    </source>
</evidence>
<keyword evidence="2" id="KW-0479">Metal-binding</keyword>
<keyword evidence="4" id="KW-0862">Zinc</keyword>
<dbReference type="AlphaFoldDB" id="A0A7S2YAP5"/>
<dbReference type="GO" id="GO:0016586">
    <property type="term" value="C:RSC-type complex"/>
    <property type="evidence" value="ECO:0007669"/>
    <property type="project" value="TreeGrafter"/>
</dbReference>